<feature type="compositionally biased region" description="Low complexity" evidence="1">
    <location>
        <begin position="189"/>
        <end position="201"/>
    </location>
</feature>
<feature type="region of interest" description="Disordered" evidence="1">
    <location>
        <begin position="242"/>
        <end position="263"/>
    </location>
</feature>
<feature type="compositionally biased region" description="Low complexity" evidence="1">
    <location>
        <begin position="706"/>
        <end position="724"/>
    </location>
</feature>
<feature type="region of interest" description="Disordered" evidence="1">
    <location>
        <begin position="301"/>
        <end position="324"/>
    </location>
</feature>
<dbReference type="VEuPathDB" id="FungiDB:UMAG_06293"/>
<evidence type="ECO:0000313" key="2">
    <source>
        <dbReference type="EMBL" id="KIS70205.1"/>
    </source>
</evidence>
<dbReference type="AlphaFoldDB" id="A0A0D1E710"/>
<dbReference type="GeneID" id="23565930"/>
<dbReference type="OrthoDB" id="10461507at2759"/>
<dbReference type="Proteomes" id="UP000000561">
    <property type="component" value="Chromosome 4"/>
</dbReference>
<evidence type="ECO:0000256" key="1">
    <source>
        <dbReference type="SAM" id="MobiDB-lite"/>
    </source>
</evidence>
<organism evidence="2 3">
    <name type="scientific">Mycosarcoma maydis</name>
    <name type="common">Corn smut fungus</name>
    <name type="synonym">Ustilago maydis</name>
    <dbReference type="NCBI Taxonomy" id="5270"/>
    <lineage>
        <taxon>Eukaryota</taxon>
        <taxon>Fungi</taxon>
        <taxon>Dikarya</taxon>
        <taxon>Basidiomycota</taxon>
        <taxon>Ustilaginomycotina</taxon>
        <taxon>Ustilaginomycetes</taxon>
        <taxon>Ustilaginales</taxon>
        <taxon>Ustilaginaceae</taxon>
        <taxon>Mycosarcoma</taxon>
    </lineage>
</organism>
<name>A0A0D1E710_MYCMD</name>
<feature type="compositionally biased region" description="Polar residues" evidence="1">
    <location>
        <begin position="242"/>
        <end position="257"/>
    </location>
</feature>
<dbReference type="KEGG" id="uma:UMAG_06293"/>
<reference evidence="2 3" key="1">
    <citation type="journal article" date="2006" name="Nature">
        <title>Insights from the genome of the biotrophic fungal plant pathogen Ustilago maydis.</title>
        <authorList>
            <person name="Kamper J."/>
            <person name="Kahmann R."/>
            <person name="Bolker M."/>
            <person name="Ma L.J."/>
            <person name="Brefort T."/>
            <person name="Saville B.J."/>
            <person name="Banuett F."/>
            <person name="Kronstad J.W."/>
            <person name="Gold S.E."/>
            <person name="Muller O."/>
            <person name="Perlin M.H."/>
            <person name="Wosten H.A."/>
            <person name="de Vries R."/>
            <person name="Ruiz-Herrera J."/>
            <person name="Reynaga-Pena C.G."/>
            <person name="Snetselaar K."/>
            <person name="McCann M."/>
            <person name="Perez-Martin J."/>
            <person name="Feldbrugge M."/>
            <person name="Basse C.W."/>
            <person name="Steinberg G."/>
            <person name="Ibeas J.I."/>
            <person name="Holloman W."/>
            <person name="Guzman P."/>
            <person name="Farman M."/>
            <person name="Stajich J.E."/>
            <person name="Sentandreu R."/>
            <person name="Gonzalez-Prieto J.M."/>
            <person name="Kennell J.C."/>
            <person name="Molina L."/>
            <person name="Schirawski J."/>
            <person name="Mendoza-Mendoza A."/>
            <person name="Greilinger D."/>
            <person name="Munch K."/>
            <person name="Rossel N."/>
            <person name="Scherer M."/>
            <person name="Vranes M."/>
            <person name="Ladendorf O."/>
            <person name="Vincon V."/>
            <person name="Fuchs U."/>
            <person name="Sandrock B."/>
            <person name="Meng S."/>
            <person name="Ho E.C."/>
            <person name="Cahill M.J."/>
            <person name="Boyce K.J."/>
            <person name="Klose J."/>
            <person name="Klosterman S.J."/>
            <person name="Deelstra H.J."/>
            <person name="Ortiz-Castellanos L."/>
            <person name="Li W."/>
            <person name="Sanchez-Alonso P."/>
            <person name="Schreier P.H."/>
            <person name="Hauser-Hahn I."/>
            <person name="Vaupel M."/>
            <person name="Koopmann E."/>
            <person name="Friedrich G."/>
            <person name="Voss H."/>
            <person name="Schluter T."/>
            <person name="Margolis J."/>
            <person name="Platt D."/>
            <person name="Swimmer C."/>
            <person name="Gnirke A."/>
            <person name="Chen F."/>
            <person name="Vysotskaia V."/>
            <person name="Mannhaupt G."/>
            <person name="Guldener U."/>
            <person name="Munsterkotter M."/>
            <person name="Haase D."/>
            <person name="Oesterheld M."/>
            <person name="Mewes H.W."/>
            <person name="Mauceli E.W."/>
            <person name="DeCaprio D."/>
            <person name="Wade C.M."/>
            <person name="Butler J."/>
            <person name="Young S."/>
            <person name="Jaffe D.B."/>
            <person name="Calvo S."/>
            <person name="Nusbaum C."/>
            <person name="Galagan J."/>
            <person name="Birren B.W."/>
        </authorList>
    </citation>
    <scope>NUCLEOTIDE SEQUENCE [LARGE SCALE GENOMIC DNA]</scope>
    <source>
        <strain evidence="3">DSM 14603 / FGSC 9021 / UM521</strain>
    </source>
</reference>
<evidence type="ECO:0000313" key="3">
    <source>
        <dbReference type="Proteomes" id="UP000000561"/>
    </source>
</evidence>
<feature type="compositionally biased region" description="Basic and acidic residues" evidence="1">
    <location>
        <begin position="143"/>
        <end position="163"/>
    </location>
</feature>
<dbReference type="InParanoid" id="A0A0D1E710"/>
<dbReference type="RefSeq" id="XP_011388297.1">
    <property type="nucleotide sequence ID" value="XM_011389995.1"/>
</dbReference>
<sequence length="824" mass="88745">MSLLPQPDSFGDDTDYRRDTTLFPIPVIERASQLYAAVSMKRNQLDAVSSAFNSRAQRPVPLDKILGQPTDDRIAFFQRAFPAQLEPDSTFDTILTCKLASVMFSASEPSSPLSMLFEGVIADSYADYPYTPGRTPDSPCWERSSEPRIRTSDRDRAMDERMYLHSPCQEDGSSVKISADQHGNDHHNSSQLSDASSAGSSTVDETPGPAHQAFSNTSSSNDSCSASTIVTYSSPPQIEKSSLLHSHCSSPTSTFADGSSLPPVLPVTPRSAITDVATMLDETLAQVIADRAKRTPIEQCVEPSVSSATRAERQTRESGVDDLDRFRMPGGCGSLCDSRASFGTFGQTSAAAPQEIVRHSPIALAMTKRVMKQKTERPPARPPRPEHCRGTLEDLSAITVPVFFVQRRSSPTLRSIRKSPEEYLNRKPGRMGSVADRCVVAQNVKKESGGVAKFQLGPAPPKLPRKDSARATRGVAWTDSVAAGQTTVGVTLAGSARSELTAPARARRISSVSVQTFVSARSRAECPIETAEAGQLFGNDRTREIKVCWVHESAQQRDDPIEVLNVEHHTTGVTDRRSCAHASHCSKPLNQSAEPRPPSAVVWKKPSLLRKLSTSLRRSPSKSTDPHAGGTDYSRIAGAHRGAVGEDEWKSAAVHTQVPNSAPLTHRPTTIRVVASTASLATVKYWTATCKDHGFHMRSADSSIASAPTRTVTASSTPPSTTITRLHTPTVQATSLARSSSHQRSSSSPSPTMLTLKRKTSFSSTHTSSPVRNTRASSSVGLIRKPSRTTIVGSAKQSVTHLDGVAANKSTCGVTSVSIRRVAT</sequence>
<feature type="region of interest" description="Disordered" evidence="1">
    <location>
        <begin position="613"/>
        <end position="634"/>
    </location>
</feature>
<feature type="compositionally biased region" description="Basic and acidic residues" evidence="1">
    <location>
        <begin position="310"/>
        <end position="324"/>
    </location>
</feature>
<keyword evidence="3" id="KW-1185">Reference proteome</keyword>
<proteinExistence type="predicted"/>
<accession>A0A0D1E710</accession>
<feature type="region of interest" description="Disordered" evidence="1">
    <location>
        <begin position="132"/>
        <end position="227"/>
    </location>
</feature>
<dbReference type="EMBL" id="CM003143">
    <property type="protein sequence ID" value="KIS70205.1"/>
    <property type="molecule type" value="Genomic_DNA"/>
</dbReference>
<protein>
    <submittedName>
        <fullName evidence="2">Uncharacterized protein</fullName>
    </submittedName>
</protein>
<feature type="compositionally biased region" description="Low complexity" evidence="1">
    <location>
        <begin position="215"/>
        <end position="227"/>
    </location>
</feature>
<feature type="compositionally biased region" description="Low complexity" evidence="1">
    <location>
        <begin position="735"/>
        <end position="750"/>
    </location>
</feature>
<feature type="compositionally biased region" description="Polar residues" evidence="1">
    <location>
        <begin position="761"/>
        <end position="780"/>
    </location>
</feature>
<dbReference type="eggNOG" id="ENOG502TFHD">
    <property type="taxonomic scope" value="Eukaryota"/>
</dbReference>
<feature type="compositionally biased region" description="Polar residues" evidence="1">
    <location>
        <begin position="725"/>
        <end position="734"/>
    </location>
</feature>
<feature type="compositionally biased region" description="Low complexity" evidence="1">
    <location>
        <begin position="613"/>
        <end position="623"/>
    </location>
</feature>
<gene>
    <name evidence="2" type="ORF">UMAG_06293</name>
</gene>
<feature type="region of interest" description="Disordered" evidence="1">
    <location>
        <begin position="706"/>
        <end position="782"/>
    </location>
</feature>